<evidence type="ECO:0000256" key="4">
    <source>
        <dbReference type="ARBA" id="ARBA00022490"/>
    </source>
</evidence>
<dbReference type="InterPro" id="IPR006195">
    <property type="entry name" value="aa-tRNA-synth_II"/>
</dbReference>
<dbReference type="FunFam" id="3.30.930.10:FF:000238">
    <property type="entry name" value="Lysine--tRNA ligase"/>
    <property type="match status" value="1"/>
</dbReference>
<reference evidence="14 15" key="1">
    <citation type="submission" date="2020-08" db="EMBL/GenBank/DDBJ databases">
        <title>Genomic Encyclopedia of Type Strains, Phase IV (KMG-IV): sequencing the most valuable type-strain genomes for metagenomic binning, comparative biology and taxonomic classification.</title>
        <authorList>
            <person name="Goeker M."/>
        </authorList>
    </citation>
    <scope>NUCLEOTIDE SEQUENCE [LARGE SCALE GENOMIC DNA]</scope>
    <source>
        <strain evidence="14 15">DSM 29007</strain>
    </source>
</reference>
<dbReference type="AlphaFoldDB" id="A0A841H413"/>
<dbReference type="InterPro" id="IPR045864">
    <property type="entry name" value="aa-tRNA-synth_II/BPL/LPL"/>
</dbReference>
<keyword evidence="10 14" id="KW-0030">Aminoacyl-tRNA synthetase</keyword>
<dbReference type="PRINTS" id="PR00982">
    <property type="entry name" value="TRNASYNTHLYS"/>
</dbReference>
<comment type="caution">
    <text evidence="14">The sequence shown here is derived from an EMBL/GenBank/DDBJ whole genome shotgun (WGS) entry which is preliminary data.</text>
</comment>
<dbReference type="Gene3D" id="3.30.930.10">
    <property type="entry name" value="Bira Bifunctional Protein, Domain 2"/>
    <property type="match status" value="1"/>
</dbReference>
<evidence type="ECO:0000259" key="13">
    <source>
        <dbReference type="PROSITE" id="PS50862"/>
    </source>
</evidence>
<accession>A0A841H413</accession>
<dbReference type="Proteomes" id="UP000582837">
    <property type="component" value="Unassembled WGS sequence"/>
</dbReference>
<keyword evidence="8" id="KW-0067">ATP-binding</keyword>
<evidence type="ECO:0000256" key="6">
    <source>
        <dbReference type="ARBA" id="ARBA00022723"/>
    </source>
</evidence>
<dbReference type="SUPFAM" id="SSF55681">
    <property type="entry name" value="Class II aaRS and biotin synthetases"/>
    <property type="match status" value="1"/>
</dbReference>
<evidence type="ECO:0000256" key="2">
    <source>
        <dbReference type="ARBA" id="ARBA00008226"/>
    </source>
</evidence>
<organism evidence="14 15">
    <name type="scientific">Longimicrobium terrae</name>
    <dbReference type="NCBI Taxonomy" id="1639882"/>
    <lineage>
        <taxon>Bacteria</taxon>
        <taxon>Pseudomonadati</taxon>
        <taxon>Gemmatimonadota</taxon>
        <taxon>Longimicrobiia</taxon>
        <taxon>Longimicrobiales</taxon>
        <taxon>Longimicrobiaceae</taxon>
        <taxon>Longimicrobium</taxon>
    </lineage>
</organism>
<keyword evidence="6" id="KW-0479">Metal-binding</keyword>
<dbReference type="GO" id="GO:0000049">
    <property type="term" value="F:tRNA binding"/>
    <property type="evidence" value="ECO:0007669"/>
    <property type="project" value="TreeGrafter"/>
</dbReference>
<keyword evidence="7" id="KW-0547">Nucleotide-binding</keyword>
<dbReference type="InterPro" id="IPR018149">
    <property type="entry name" value="Lys-tRNA-synth_II_C"/>
</dbReference>
<evidence type="ECO:0000313" key="14">
    <source>
        <dbReference type="EMBL" id="MBB6072861.1"/>
    </source>
</evidence>
<protein>
    <recommendedName>
        <fullName evidence="3">lysine--tRNA ligase</fullName>
        <ecNumber evidence="3">6.1.1.6</ecNumber>
    </recommendedName>
    <alternativeName>
        <fullName evidence="11">Lysyl-tRNA synthetase</fullName>
    </alternativeName>
</protein>
<evidence type="ECO:0000313" key="15">
    <source>
        <dbReference type="Proteomes" id="UP000582837"/>
    </source>
</evidence>
<comment type="catalytic activity">
    <reaction evidence="12">
        <text>tRNA(Lys) + L-lysine + ATP = L-lysyl-tRNA(Lys) + AMP + diphosphate</text>
        <dbReference type="Rhea" id="RHEA:20792"/>
        <dbReference type="Rhea" id="RHEA-COMP:9696"/>
        <dbReference type="Rhea" id="RHEA-COMP:9697"/>
        <dbReference type="ChEBI" id="CHEBI:30616"/>
        <dbReference type="ChEBI" id="CHEBI:32551"/>
        <dbReference type="ChEBI" id="CHEBI:33019"/>
        <dbReference type="ChEBI" id="CHEBI:78442"/>
        <dbReference type="ChEBI" id="CHEBI:78529"/>
        <dbReference type="ChEBI" id="CHEBI:456215"/>
        <dbReference type="EC" id="6.1.1.6"/>
    </reaction>
</comment>
<evidence type="ECO:0000256" key="12">
    <source>
        <dbReference type="ARBA" id="ARBA00048573"/>
    </source>
</evidence>
<dbReference type="PANTHER" id="PTHR42918:SF15">
    <property type="entry name" value="LYSINE--TRNA LIGASE, CHLOROPLASTIC_MITOCHONDRIAL"/>
    <property type="match status" value="1"/>
</dbReference>
<comment type="similarity">
    <text evidence="2">Belongs to the class-II aminoacyl-tRNA synthetase family.</text>
</comment>
<dbReference type="EC" id="6.1.1.6" evidence="3"/>
<evidence type="ECO:0000256" key="11">
    <source>
        <dbReference type="ARBA" id="ARBA00030563"/>
    </source>
</evidence>
<evidence type="ECO:0000256" key="5">
    <source>
        <dbReference type="ARBA" id="ARBA00022598"/>
    </source>
</evidence>
<keyword evidence="5 14" id="KW-0436">Ligase</keyword>
<dbReference type="NCBIfam" id="TIGR00499">
    <property type="entry name" value="lysS_bact"/>
    <property type="match status" value="1"/>
</dbReference>
<gene>
    <name evidence="14" type="ORF">HNQ61_004527</name>
</gene>
<evidence type="ECO:0000256" key="7">
    <source>
        <dbReference type="ARBA" id="ARBA00022741"/>
    </source>
</evidence>
<evidence type="ECO:0000256" key="9">
    <source>
        <dbReference type="ARBA" id="ARBA00022917"/>
    </source>
</evidence>
<name>A0A841H413_9BACT</name>
<proteinExistence type="inferred from homology"/>
<dbReference type="GO" id="GO:0006430">
    <property type="term" value="P:lysyl-tRNA aminoacylation"/>
    <property type="evidence" value="ECO:0007669"/>
    <property type="project" value="InterPro"/>
</dbReference>
<evidence type="ECO:0000256" key="10">
    <source>
        <dbReference type="ARBA" id="ARBA00023146"/>
    </source>
</evidence>
<dbReference type="GO" id="GO:0046872">
    <property type="term" value="F:metal ion binding"/>
    <property type="evidence" value="ECO:0007669"/>
    <property type="project" value="UniProtKB-KW"/>
</dbReference>
<dbReference type="GO" id="GO:0004824">
    <property type="term" value="F:lysine-tRNA ligase activity"/>
    <property type="evidence" value="ECO:0007669"/>
    <property type="project" value="UniProtKB-EC"/>
</dbReference>
<dbReference type="GO" id="GO:0005829">
    <property type="term" value="C:cytosol"/>
    <property type="evidence" value="ECO:0007669"/>
    <property type="project" value="TreeGrafter"/>
</dbReference>
<dbReference type="PROSITE" id="PS50862">
    <property type="entry name" value="AA_TRNA_LIGASE_II"/>
    <property type="match status" value="1"/>
</dbReference>
<evidence type="ECO:0000256" key="3">
    <source>
        <dbReference type="ARBA" id="ARBA00013166"/>
    </source>
</evidence>
<dbReference type="InterPro" id="IPR004364">
    <property type="entry name" value="Aa-tRNA-synt_II"/>
</dbReference>
<sequence length="358" mass="40745">MDAETGERRVYSGFTDVEARYRQRYADLAVNPEVRDTFVLRAKTVSAVRRFLDDRGFVEVETPVLQPLYGGALARPFTTHHNALDMQLYLRIADELYLKRLIVGGMERVYEIAKNFRNEGLSRFHNPEFTMVEFYAAYMDYEDVMRFTEELLAYVAHEALGGAPVRFGGHEIRFDQPFARFTMYEALREIGGVEVETGSEDDLREAVRRVGVSAEDARSMGRGKLIDELFGALVEPKLIQPTFITDYPREMSPLAKPKRGDPSLTERFELMVAGKELCNAYSELNDPIDQRERFESQTRLAAAGDEETQPLDEDFLRAMEFGMPPTGGFGMGIDRLVMILSGSPSIRDVILFPTMRPE</sequence>
<keyword evidence="4" id="KW-0963">Cytoplasm</keyword>
<dbReference type="PANTHER" id="PTHR42918">
    <property type="entry name" value="LYSYL-TRNA SYNTHETASE"/>
    <property type="match status" value="1"/>
</dbReference>
<dbReference type="GO" id="GO:0005524">
    <property type="term" value="F:ATP binding"/>
    <property type="evidence" value="ECO:0007669"/>
    <property type="project" value="UniProtKB-KW"/>
</dbReference>
<feature type="domain" description="Aminoacyl-transfer RNA synthetases class-II family profile" evidence="13">
    <location>
        <begin position="38"/>
        <end position="357"/>
    </location>
</feature>
<dbReference type="InterPro" id="IPR002313">
    <property type="entry name" value="Lys-tRNA-ligase_II"/>
</dbReference>
<keyword evidence="9" id="KW-0648">Protein biosynthesis</keyword>
<dbReference type="EMBL" id="JACHIA010000019">
    <property type="protein sequence ID" value="MBB6072861.1"/>
    <property type="molecule type" value="Genomic_DNA"/>
</dbReference>
<dbReference type="NCBIfam" id="NF001756">
    <property type="entry name" value="PRK00484.1"/>
    <property type="match status" value="1"/>
</dbReference>
<evidence type="ECO:0000256" key="8">
    <source>
        <dbReference type="ARBA" id="ARBA00022840"/>
    </source>
</evidence>
<keyword evidence="15" id="KW-1185">Reference proteome</keyword>
<dbReference type="CDD" id="cd00775">
    <property type="entry name" value="LysRS_core"/>
    <property type="match status" value="1"/>
</dbReference>
<evidence type="ECO:0000256" key="1">
    <source>
        <dbReference type="ARBA" id="ARBA00004496"/>
    </source>
</evidence>
<comment type="subcellular location">
    <subcellularLocation>
        <location evidence="1">Cytoplasm</location>
    </subcellularLocation>
</comment>
<dbReference type="Pfam" id="PF00152">
    <property type="entry name" value="tRNA-synt_2"/>
    <property type="match status" value="1"/>
</dbReference>